<dbReference type="SMART" id="SM00283">
    <property type="entry name" value="MA"/>
    <property type="match status" value="1"/>
</dbReference>
<evidence type="ECO:0000256" key="4">
    <source>
        <dbReference type="SAM" id="Phobius"/>
    </source>
</evidence>
<evidence type="ECO:0000313" key="8">
    <source>
        <dbReference type="Proteomes" id="UP000295504"/>
    </source>
</evidence>
<feature type="domain" description="HAMP" evidence="6">
    <location>
        <begin position="61"/>
        <end position="116"/>
    </location>
</feature>
<sequence>MMRNYKVRNKILVIFVVTSLLPLLLIGFLTYIKINNLENIIFSVITIFPLYGMISGIYLSKEITNGMETITLHTKLISNGDFSIDLPNEYLDMKDELGVMSRGIDTMQKAMKSIFIKITDASRDLESSSEKLFKSSDETSELVNSVTQAIKEAASGADNQLFRTEVSSRNLENMVKDVSKVAHTSTSILKSTNTIIDKTEEGRKAVDIAIEQMNNIHLSTNLTGGVIQELKKDSEKISEVLRLISNISDQTNLLALNAAIEAARAGEAGRGFAIVADEIRKLSEQTLKATEKINLIVEKIERNSENAVQSITLNTNSVEKGRDIIGVVNETFTGISHSIKSTTLEIKELATVAEKMTIGVNEVSSSINELETIAKEFSTLMQNIEESSKEEQTFILGIKSSSENLAKMSDELQQLIPKFKI</sequence>
<accession>A0A4R2T762</accession>
<reference evidence="7 8" key="1">
    <citation type="submission" date="2019-03" db="EMBL/GenBank/DDBJ databases">
        <title>Genomic Encyclopedia of Type Strains, Phase IV (KMG-IV): sequencing the most valuable type-strain genomes for metagenomic binning, comparative biology and taxonomic classification.</title>
        <authorList>
            <person name="Goeker M."/>
        </authorList>
    </citation>
    <scope>NUCLEOTIDE SEQUENCE [LARGE SCALE GENOMIC DNA]</scope>
    <source>
        <strain evidence="7 8">DSM 100013</strain>
    </source>
</reference>
<keyword evidence="4" id="KW-0472">Membrane</keyword>
<organism evidence="7 8">
    <name type="scientific">Serpentinicella alkaliphila</name>
    <dbReference type="NCBI Taxonomy" id="1734049"/>
    <lineage>
        <taxon>Bacteria</taxon>
        <taxon>Bacillati</taxon>
        <taxon>Bacillota</taxon>
        <taxon>Clostridia</taxon>
        <taxon>Peptostreptococcales</taxon>
        <taxon>Natronincolaceae</taxon>
        <taxon>Serpentinicella</taxon>
    </lineage>
</organism>
<protein>
    <submittedName>
        <fullName evidence="7">Methyl-accepting chemotaxis protein</fullName>
    </submittedName>
</protein>
<feature type="transmembrane region" description="Helical" evidence="4">
    <location>
        <begin position="12"/>
        <end position="34"/>
    </location>
</feature>
<dbReference type="PROSITE" id="PS50111">
    <property type="entry name" value="CHEMOTAXIS_TRANSDUC_2"/>
    <property type="match status" value="1"/>
</dbReference>
<dbReference type="InterPro" id="IPR004089">
    <property type="entry name" value="MCPsignal_dom"/>
</dbReference>
<dbReference type="GO" id="GO:0016020">
    <property type="term" value="C:membrane"/>
    <property type="evidence" value="ECO:0007669"/>
    <property type="project" value="InterPro"/>
</dbReference>
<evidence type="ECO:0000259" key="6">
    <source>
        <dbReference type="PROSITE" id="PS50885"/>
    </source>
</evidence>
<dbReference type="OrthoDB" id="9814363at2"/>
<evidence type="ECO:0000256" key="1">
    <source>
        <dbReference type="ARBA" id="ARBA00023224"/>
    </source>
</evidence>
<dbReference type="SUPFAM" id="SSF58104">
    <property type="entry name" value="Methyl-accepting chemotaxis protein (MCP) signaling domain"/>
    <property type="match status" value="1"/>
</dbReference>
<dbReference type="Gene3D" id="1.10.287.950">
    <property type="entry name" value="Methyl-accepting chemotaxis protein"/>
    <property type="match status" value="1"/>
</dbReference>
<evidence type="ECO:0000313" key="7">
    <source>
        <dbReference type="EMBL" id="TCP98979.1"/>
    </source>
</evidence>
<dbReference type="PROSITE" id="PS50885">
    <property type="entry name" value="HAMP"/>
    <property type="match status" value="1"/>
</dbReference>
<keyword evidence="1 3" id="KW-0807">Transducer</keyword>
<feature type="transmembrane region" description="Helical" evidence="4">
    <location>
        <begin position="40"/>
        <end position="59"/>
    </location>
</feature>
<evidence type="ECO:0000259" key="5">
    <source>
        <dbReference type="PROSITE" id="PS50111"/>
    </source>
</evidence>
<gene>
    <name evidence="7" type="ORF">EDD79_103912</name>
</gene>
<dbReference type="GO" id="GO:0007165">
    <property type="term" value="P:signal transduction"/>
    <property type="evidence" value="ECO:0007669"/>
    <property type="project" value="UniProtKB-KW"/>
</dbReference>
<evidence type="ECO:0000256" key="2">
    <source>
        <dbReference type="ARBA" id="ARBA00029447"/>
    </source>
</evidence>
<dbReference type="Pfam" id="PF00015">
    <property type="entry name" value="MCPsignal"/>
    <property type="match status" value="1"/>
</dbReference>
<dbReference type="AlphaFoldDB" id="A0A4R2T762"/>
<feature type="domain" description="Methyl-accepting transducer" evidence="5">
    <location>
        <begin position="135"/>
        <end position="371"/>
    </location>
</feature>
<dbReference type="Proteomes" id="UP000295504">
    <property type="component" value="Unassembled WGS sequence"/>
</dbReference>
<dbReference type="InterPro" id="IPR003660">
    <property type="entry name" value="HAMP_dom"/>
</dbReference>
<keyword evidence="8" id="KW-1185">Reference proteome</keyword>
<comment type="caution">
    <text evidence="7">The sequence shown here is derived from an EMBL/GenBank/DDBJ whole genome shotgun (WGS) entry which is preliminary data.</text>
</comment>
<dbReference type="PANTHER" id="PTHR32089">
    <property type="entry name" value="METHYL-ACCEPTING CHEMOTAXIS PROTEIN MCPB"/>
    <property type="match status" value="1"/>
</dbReference>
<evidence type="ECO:0000256" key="3">
    <source>
        <dbReference type="PROSITE-ProRule" id="PRU00284"/>
    </source>
</evidence>
<dbReference type="CDD" id="cd11386">
    <property type="entry name" value="MCP_signal"/>
    <property type="match status" value="1"/>
</dbReference>
<comment type="similarity">
    <text evidence="2">Belongs to the methyl-accepting chemotaxis (MCP) protein family.</text>
</comment>
<keyword evidence="4" id="KW-0812">Transmembrane</keyword>
<name>A0A4R2T762_9FIRM</name>
<keyword evidence="4" id="KW-1133">Transmembrane helix</keyword>
<dbReference type="PANTHER" id="PTHR32089:SF112">
    <property type="entry name" value="LYSOZYME-LIKE PROTEIN-RELATED"/>
    <property type="match status" value="1"/>
</dbReference>
<proteinExistence type="inferred from homology"/>
<dbReference type="EMBL" id="SLYC01000039">
    <property type="protein sequence ID" value="TCP98979.1"/>
    <property type="molecule type" value="Genomic_DNA"/>
</dbReference>
<dbReference type="RefSeq" id="WP_132849312.1">
    <property type="nucleotide sequence ID" value="NZ_CP058648.1"/>
</dbReference>
<dbReference type="Gene3D" id="1.10.8.500">
    <property type="entry name" value="HAMP domain in histidine kinase"/>
    <property type="match status" value="1"/>
</dbReference>